<keyword evidence="6 7" id="KW-0472">Membrane</keyword>
<evidence type="ECO:0000313" key="9">
    <source>
        <dbReference type="Proteomes" id="UP000243528"/>
    </source>
</evidence>
<dbReference type="PANTHER" id="PTHR43141">
    <property type="entry name" value="CYTOCHROME BD2 SUBUNIT II"/>
    <property type="match status" value="1"/>
</dbReference>
<evidence type="ECO:0000313" key="8">
    <source>
        <dbReference type="EMBL" id="PSL06676.1"/>
    </source>
</evidence>
<dbReference type="Pfam" id="PF02322">
    <property type="entry name" value="Cyt_bd_oxida_II"/>
    <property type="match status" value="1"/>
</dbReference>
<comment type="subcellular location">
    <subcellularLocation>
        <location evidence="1">Cell membrane</location>
        <topology evidence="1">Multi-pass membrane protein</topology>
    </subcellularLocation>
</comment>
<evidence type="ECO:0000256" key="7">
    <source>
        <dbReference type="SAM" id="Phobius"/>
    </source>
</evidence>
<evidence type="ECO:0000256" key="3">
    <source>
        <dbReference type="ARBA" id="ARBA00022475"/>
    </source>
</evidence>
<reference evidence="8 9" key="1">
    <citation type="submission" date="2018-03" db="EMBL/GenBank/DDBJ databases">
        <title>Genomic Encyclopedia of Archaeal and Bacterial Type Strains, Phase II (KMG-II): from individual species to whole genera.</title>
        <authorList>
            <person name="Goeker M."/>
        </authorList>
    </citation>
    <scope>NUCLEOTIDE SEQUENCE [LARGE SCALE GENOMIC DNA]</scope>
    <source>
        <strain evidence="8 9">DSM 45211</strain>
    </source>
</reference>
<dbReference type="OrthoDB" id="9776710at2"/>
<dbReference type="GO" id="GO:0070069">
    <property type="term" value="C:cytochrome complex"/>
    <property type="evidence" value="ECO:0007669"/>
    <property type="project" value="TreeGrafter"/>
</dbReference>
<keyword evidence="4 7" id="KW-0812">Transmembrane</keyword>
<dbReference type="RefSeq" id="WP_106535712.1">
    <property type="nucleotide sequence ID" value="NZ_ML142898.1"/>
</dbReference>
<feature type="transmembrane region" description="Helical" evidence="7">
    <location>
        <begin position="251"/>
        <end position="274"/>
    </location>
</feature>
<organism evidence="8 9">
    <name type="scientific">Haloactinopolyspora alba</name>
    <dbReference type="NCBI Taxonomy" id="648780"/>
    <lineage>
        <taxon>Bacteria</taxon>
        <taxon>Bacillati</taxon>
        <taxon>Actinomycetota</taxon>
        <taxon>Actinomycetes</taxon>
        <taxon>Jiangellales</taxon>
        <taxon>Jiangellaceae</taxon>
        <taxon>Haloactinopolyspora</taxon>
    </lineage>
</organism>
<feature type="transmembrane region" description="Helical" evidence="7">
    <location>
        <begin position="219"/>
        <end position="239"/>
    </location>
</feature>
<keyword evidence="5 7" id="KW-1133">Transmembrane helix</keyword>
<dbReference type="GO" id="GO:0009055">
    <property type="term" value="F:electron transfer activity"/>
    <property type="evidence" value="ECO:0007669"/>
    <property type="project" value="TreeGrafter"/>
</dbReference>
<feature type="transmembrane region" description="Helical" evidence="7">
    <location>
        <begin position="6"/>
        <end position="30"/>
    </location>
</feature>
<evidence type="ECO:0000256" key="6">
    <source>
        <dbReference type="ARBA" id="ARBA00023136"/>
    </source>
</evidence>
<keyword evidence="9" id="KW-1185">Reference proteome</keyword>
<evidence type="ECO:0000256" key="4">
    <source>
        <dbReference type="ARBA" id="ARBA00022692"/>
    </source>
</evidence>
<dbReference type="GO" id="GO:0016682">
    <property type="term" value="F:oxidoreductase activity, acting on diphenols and related substances as donors, oxygen as acceptor"/>
    <property type="evidence" value="ECO:0007669"/>
    <property type="project" value="TreeGrafter"/>
</dbReference>
<feature type="transmembrane region" description="Helical" evidence="7">
    <location>
        <begin position="156"/>
        <end position="177"/>
    </location>
</feature>
<protein>
    <submittedName>
        <fullName evidence="8">Cytochrome d ubiquinol oxidase subunit II</fullName>
    </submittedName>
</protein>
<dbReference type="AlphaFoldDB" id="A0A2P8EB27"/>
<dbReference type="Proteomes" id="UP000243528">
    <property type="component" value="Unassembled WGS sequence"/>
</dbReference>
<feature type="transmembrane region" description="Helical" evidence="7">
    <location>
        <begin position="286"/>
        <end position="309"/>
    </location>
</feature>
<gene>
    <name evidence="8" type="ORF">CLV30_10261</name>
</gene>
<dbReference type="GO" id="GO:0019646">
    <property type="term" value="P:aerobic electron transport chain"/>
    <property type="evidence" value="ECO:0007669"/>
    <property type="project" value="TreeGrafter"/>
</dbReference>
<proteinExistence type="inferred from homology"/>
<feature type="transmembrane region" description="Helical" evidence="7">
    <location>
        <begin position="189"/>
        <end position="207"/>
    </location>
</feature>
<dbReference type="EMBL" id="PYGE01000002">
    <property type="protein sequence ID" value="PSL06676.1"/>
    <property type="molecule type" value="Genomic_DNA"/>
</dbReference>
<keyword evidence="3" id="KW-1003">Cell membrane</keyword>
<feature type="transmembrane region" description="Helical" evidence="7">
    <location>
        <begin position="115"/>
        <end position="136"/>
    </location>
</feature>
<evidence type="ECO:0000256" key="5">
    <source>
        <dbReference type="ARBA" id="ARBA00022989"/>
    </source>
</evidence>
<sequence length="321" mass="33479">MDTVWLLTLGVMVTGWFVLDGANLGLGMTMRAVGGDGVGRRLVLTALGPFLLAGEVWLVAAAGVLIGAFPGLEKDLLGAFYPLVVALVVTWILRDAGVWFRSRLPGDVWRDGWERVVVLAGGGFAFVWGLLLANVVQGVPRDGGPGVETLVGPYSLLWGVTMVAVFAVHGAAFAALRLPDRLRTRAHGVAGRAGAVVPPLVLAVAAATPLARTQVARPVPAFAVAAVATVAATLAVVLLRRGDVRHRPGRVYACTAVTAACAPIAVGVGTTPRLLEGAAGPRTLDLLAAIALPAVPVLIAVQAWMWWLFRRRVGEGSAVFF</sequence>
<comment type="similarity">
    <text evidence="2">Belongs to the cytochrome ubiquinol oxidase subunit 2 family.</text>
</comment>
<dbReference type="PANTHER" id="PTHR43141:SF4">
    <property type="entry name" value="CYTOCHROME BD2 SUBUNIT II"/>
    <property type="match status" value="1"/>
</dbReference>
<accession>A0A2P8EB27</accession>
<name>A0A2P8EB27_9ACTN</name>
<dbReference type="InterPro" id="IPR003317">
    <property type="entry name" value="Cyt-d_oxidase_su2"/>
</dbReference>
<feature type="transmembrane region" description="Helical" evidence="7">
    <location>
        <begin position="42"/>
        <end position="70"/>
    </location>
</feature>
<evidence type="ECO:0000256" key="1">
    <source>
        <dbReference type="ARBA" id="ARBA00004651"/>
    </source>
</evidence>
<feature type="transmembrane region" description="Helical" evidence="7">
    <location>
        <begin position="76"/>
        <end position="94"/>
    </location>
</feature>
<evidence type="ECO:0000256" key="2">
    <source>
        <dbReference type="ARBA" id="ARBA00007543"/>
    </source>
</evidence>
<dbReference type="GO" id="GO:0005886">
    <property type="term" value="C:plasma membrane"/>
    <property type="evidence" value="ECO:0007669"/>
    <property type="project" value="UniProtKB-SubCell"/>
</dbReference>
<comment type="caution">
    <text evidence="8">The sequence shown here is derived from an EMBL/GenBank/DDBJ whole genome shotgun (WGS) entry which is preliminary data.</text>
</comment>